<keyword evidence="1" id="KW-1133">Transmembrane helix</keyword>
<keyword evidence="1" id="KW-0472">Membrane</keyword>
<gene>
    <name evidence="2" type="ORF">B1A_11077</name>
</gene>
<feature type="transmembrane region" description="Helical" evidence="1">
    <location>
        <begin position="36"/>
        <end position="59"/>
    </location>
</feature>
<feature type="transmembrane region" description="Helical" evidence="1">
    <location>
        <begin position="6"/>
        <end position="24"/>
    </location>
</feature>
<dbReference type="AlphaFoldDB" id="T1BV59"/>
<evidence type="ECO:0000313" key="2">
    <source>
        <dbReference type="EMBL" id="EQD57815.1"/>
    </source>
</evidence>
<comment type="caution">
    <text evidence="2">The sequence shown here is derived from an EMBL/GenBank/DDBJ whole genome shotgun (WGS) entry which is preliminary data.</text>
</comment>
<proteinExistence type="predicted"/>
<organism evidence="2">
    <name type="scientific">mine drainage metagenome</name>
    <dbReference type="NCBI Taxonomy" id="410659"/>
    <lineage>
        <taxon>unclassified sequences</taxon>
        <taxon>metagenomes</taxon>
        <taxon>ecological metagenomes</taxon>
    </lineage>
</organism>
<name>T1BV59_9ZZZZ</name>
<sequence length="92" mass="10102">MGSGVPPLTIGLLLFMGLVFLLLFQKKYAERNIPSYPAFFTTLGILGTFLGISYGLWFFDPSNVEKSFPALLSGLKTAFWASLLGISFALIF</sequence>
<accession>T1BV59</accession>
<reference evidence="2" key="2">
    <citation type="journal article" date="2014" name="ISME J.">
        <title>Microbial stratification in low pH oxic and suboxic macroscopic growths along an acid mine drainage.</title>
        <authorList>
            <person name="Mendez-Garcia C."/>
            <person name="Mesa V."/>
            <person name="Sprenger R.R."/>
            <person name="Richter M."/>
            <person name="Diez M.S."/>
            <person name="Solano J."/>
            <person name="Bargiela R."/>
            <person name="Golyshina O.V."/>
            <person name="Manteca A."/>
            <person name="Ramos J.L."/>
            <person name="Gallego J.R."/>
            <person name="Llorente I."/>
            <person name="Martins Dos Santos V.A."/>
            <person name="Jensen O.N."/>
            <person name="Pelaez A.I."/>
            <person name="Sanchez J."/>
            <person name="Ferrer M."/>
        </authorList>
    </citation>
    <scope>NUCLEOTIDE SEQUENCE</scope>
</reference>
<evidence type="ECO:0000256" key="1">
    <source>
        <dbReference type="SAM" id="Phobius"/>
    </source>
</evidence>
<dbReference type="EMBL" id="AUZX01007900">
    <property type="protein sequence ID" value="EQD57815.1"/>
    <property type="molecule type" value="Genomic_DNA"/>
</dbReference>
<reference evidence="2" key="1">
    <citation type="submission" date="2013-08" db="EMBL/GenBank/DDBJ databases">
        <authorList>
            <person name="Mendez C."/>
            <person name="Richter M."/>
            <person name="Ferrer M."/>
            <person name="Sanchez J."/>
        </authorList>
    </citation>
    <scope>NUCLEOTIDE SEQUENCE</scope>
</reference>
<protein>
    <submittedName>
        <fullName evidence="2">Uncharacterized protein</fullName>
    </submittedName>
</protein>
<feature type="transmembrane region" description="Helical" evidence="1">
    <location>
        <begin position="71"/>
        <end position="91"/>
    </location>
</feature>
<keyword evidence="1" id="KW-0812">Transmembrane</keyword>
<feature type="non-terminal residue" evidence="2">
    <location>
        <position position="92"/>
    </location>
</feature>